<name>A0A1I3PQR0_9FLAO</name>
<evidence type="ECO:0000313" key="2">
    <source>
        <dbReference type="Proteomes" id="UP000199559"/>
    </source>
</evidence>
<protein>
    <recommendedName>
        <fullName evidence="3">DUF4920 domain-containing protein</fullName>
    </recommendedName>
</protein>
<dbReference type="AlphaFoldDB" id="A0A1I3PQR0"/>
<proteinExistence type="predicted"/>
<dbReference type="PROSITE" id="PS51257">
    <property type="entry name" value="PROKAR_LIPOPROTEIN"/>
    <property type="match status" value="1"/>
</dbReference>
<gene>
    <name evidence="1" type="ORF">SAMN05443431_105239</name>
</gene>
<accession>A0A1I3PQR0</accession>
<dbReference type="Pfam" id="PF16267">
    <property type="entry name" value="DUF4920"/>
    <property type="match status" value="1"/>
</dbReference>
<sequence length="176" mass="19592">MRNYFILLALLVTIVACKNDTKQQDAAEVAKKEATERADAITFKPFGKEIIANDAIASRSMIAHYKDLKSGDSIPAKVTLKVKEVCQAKGCWMTADLGDGNEVMVKFKDYGFFMPKDIAGQMVIVNGMAYVKEVPVDEQRHYAEDKGASKEEIEKITEPKRTYSFEADGVLLVDTK</sequence>
<dbReference type="RefSeq" id="WP_090839982.1">
    <property type="nucleotide sequence ID" value="NZ_FORM01000005.1"/>
</dbReference>
<evidence type="ECO:0000313" key="1">
    <source>
        <dbReference type="EMBL" id="SFJ24124.1"/>
    </source>
</evidence>
<organism evidence="1 2">
    <name type="scientific">Olleya namhaensis</name>
    <dbReference type="NCBI Taxonomy" id="1144750"/>
    <lineage>
        <taxon>Bacteria</taxon>
        <taxon>Pseudomonadati</taxon>
        <taxon>Bacteroidota</taxon>
        <taxon>Flavobacteriia</taxon>
        <taxon>Flavobacteriales</taxon>
        <taxon>Flavobacteriaceae</taxon>
    </lineage>
</organism>
<dbReference type="EMBL" id="FORM01000005">
    <property type="protein sequence ID" value="SFJ24124.1"/>
    <property type="molecule type" value="Genomic_DNA"/>
</dbReference>
<dbReference type="STRING" id="1144750.SAMN05443431_105239"/>
<dbReference type="InterPro" id="IPR032577">
    <property type="entry name" value="DUF4920"/>
</dbReference>
<reference evidence="2" key="1">
    <citation type="submission" date="2016-10" db="EMBL/GenBank/DDBJ databases">
        <authorList>
            <person name="Varghese N."/>
            <person name="Submissions S."/>
        </authorList>
    </citation>
    <scope>NUCLEOTIDE SEQUENCE [LARGE SCALE GENOMIC DNA]</scope>
    <source>
        <strain evidence="2">DSM 28881</strain>
    </source>
</reference>
<dbReference type="Proteomes" id="UP000199559">
    <property type="component" value="Unassembled WGS sequence"/>
</dbReference>
<evidence type="ECO:0008006" key="3">
    <source>
        <dbReference type="Google" id="ProtNLM"/>
    </source>
</evidence>
<keyword evidence="2" id="KW-1185">Reference proteome</keyword>